<name>A0A6J5RML1_9CAUD</name>
<evidence type="ECO:0000313" key="1">
    <source>
        <dbReference type="EMBL" id="CAB4195497.1"/>
    </source>
</evidence>
<dbReference type="InterPro" id="IPR022595">
    <property type="entry name" value="Enc34_ssDNA-bd"/>
</dbReference>
<dbReference type="Gene3D" id="2.40.50.140">
    <property type="entry name" value="Nucleic acid-binding proteins"/>
    <property type="match status" value="1"/>
</dbReference>
<accession>A0A6J5RML1</accession>
<dbReference type="Pfam" id="PF10991">
    <property type="entry name" value="Enc34_ssDNA-bd"/>
    <property type="match status" value="1"/>
</dbReference>
<sequence length="249" mass="26824">MNTTTIMRDSEIGDAWIRQVCAENPPKLVLDASGNPTGNVLSGPVRASFVNLFEKSKSMEEGKEGKYQITILFPPTDISVIRNEYIRMADLRFQENKANGIFHGIHNPLRDAAEKMQFGGYTPGCFFLNATSQFQPPVVDAKMTPLTDPNKVYSGCWVLVSMNAYSFAVPKKKGVSFGLQSVMFLADDTRLAGGAVDPQTQFGGVKVMAPPVNPEAKFGKPGAAALTPCVMCGIQAPVGGVCPSCNTHN</sequence>
<reference evidence="1" key="1">
    <citation type="submission" date="2020-05" db="EMBL/GenBank/DDBJ databases">
        <authorList>
            <person name="Chiriac C."/>
            <person name="Salcher M."/>
            <person name="Ghai R."/>
            <person name="Kavagutti S V."/>
        </authorList>
    </citation>
    <scope>NUCLEOTIDE SEQUENCE</scope>
</reference>
<dbReference type="SUPFAM" id="SSF50249">
    <property type="entry name" value="Nucleic acid-binding proteins"/>
    <property type="match status" value="1"/>
</dbReference>
<gene>
    <name evidence="1" type="ORF">UFOVP1299_15</name>
</gene>
<protein>
    <submittedName>
        <fullName evidence="1">Uncharacterized protein</fullName>
    </submittedName>
</protein>
<proteinExistence type="predicted"/>
<organism evidence="1">
    <name type="scientific">uncultured Caudovirales phage</name>
    <dbReference type="NCBI Taxonomy" id="2100421"/>
    <lineage>
        <taxon>Viruses</taxon>
        <taxon>Duplodnaviria</taxon>
        <taxon>Heunggongvirae</taxon>
        <taxon>Uroviricota</taxon>
        <taxon>Caudoviricetes</taxon>
        <taxon>Peduoviridae</taxon>
        <taxon>Maltschvirus</taxon>
        <taxon>Maltschvirus maltsch</taxon>
    </lineage>
</organism>
<dbReference type="EMBL" id="LR797246">
    <property type="protein sequence ID" value="CAB4195497.1"/>
    <property type="molecule type" value="Genomic_DNA"/>
</dbReference>
<dbReference type="InterPro" id="IPR012340">
    <property type="entry name" value="NA-bd_OB-fold"/>
</dbReference>